<feature type="compositionally biased region" description="Basic and acidic residues" evidence="1">
    <location>
        <begin position="200"/>
        <end position="215"/>
    </location>
</feature>
<protein>
    <submittedName>
        <fullName evidence="2">Uncharacterized protein</fullName>
    </submittedName>
</protein>
<keyword evidence="3" id="KW-1185">Reference proteome</keyword>
<gene>
    <name evidence="2" type="ORF">RHGRI_023335</name>
</gene>
<dbReference type="AlphaFoldDB" id="A0AAV6J6H8"/>
<proteinExistence type="predicted"/>
<dbReference type="EMBL" id="JACTNZ010000008">
    <property type="protein sequence ID" value="KAG5535528.1"/>
    <property type="molecule type" value="Genomic_DNA"/>
</dbReference>
<dbReference type="Proteomes" id="UP000823749">
    <property type="component" value="Chromosome 8"/>
</dbReference>
<feature type="compositionally biased region" description="Basic and acidic residues" evidence="1">
    <location>
        <begin position="159"/>
        <end position="168"/>
    </location>
</feature>
<evidence type="ECO:0000313" key="3">
    <source>
        <dbReference type="Proteomes" id="UP000823749"/>
    </source>
</evidence>
<organism evidence="2 3">
    <name type="scientific">Rhododendron griersonianum</name>
    <dbReference type="NCBI Taxonomy" id="479676"/>
    <lineage>
        <taxon>Eukaryota</taxon>
        <taxon>Viridiplantae</taxon>
        <taxon>Streptophyta</taxon>
        <taxon>Embryophyta</taxon>
        <taxon>Tracheophyta</taxon>
        <taxon>Spermatophyta</taxon>
        <taxon>Magnoliopsida</taxon>
        <taxon>eudicotyledons</taxon>
        <taxon>Gunneridae</taxon>
        <taxon>Pentapetalae</taxon>
        <taxon>asterids</taxon>
        <taxon>Ericales</taxon>
        <taxon>Ericaceae</taxon>
        <taxon>Ericoideae</taxon>
        <taxon>Rhodoreae</taxon>
        <taxon>Rhododendron</taxon>
    </lineage>
</organism>
<sequence>MCGKVANILLGEGAGGSIEVETQELEKVDPQFARVKGLKKKKGLQIKGRRRLKPWFEKGRKRKKKVVSQSTHLDEHIDHNATTTIVHDSFMTQRMDVEIPYVPQMMSSEVNCHSIPSSSQASYNPQTSQVTPIDLASHSSKGYSLLDDDSFLELLSFSEDPKHNESPSHKHRRYSEVNPAIMAGPRHEKQNTGKPSQSRRIPENPRGHGEEDAHRGPNVQQSKPAKMTASPLANGYDLWSI</sequence>
<feature type="region of interest" description="Disordered" evidence="1">
    <location>
        <begin position="159"/>
        <end position="241"/>
    </location>
</feature>
<evidence type="ECO:0000256" key="1">
    <source>
        <dbReference type="SAM" id="MobiDB-lite"/>
    </source>
</evidence>
<comment type="caution">
    <text evidence="2">The sequence shown here is derived from an EMBL/GenBank/DDBJ whole genome shotgun (WGS) entry which is preliminary data.</text>
</comment>
<evidence type="ECO:0000313" key="2">
    <source>
        <dbReference type="EMBL" id="KAG5535528.1"/>
    </source>
</evidence>
<name>A0AAV6J6H8_9ERIC</name>
<reference evidence="2" key="1">
    <citation type="submission" date="2020-08" db="EMBL/GenBank/DDBJ databases">
        <title>Plant Genome Project.</title>
        <authorList>
            <person name="Zhang R.-G."/>
        </authorList>
    </citation>
    <scope>NUCLEOTIDE SEQUENCE</scope>
    <source>
        <strain evidence="2">WSP0</strain>
        <tissue evidence="2">Leaf</tissue>
    </source>
</reference>
<accession>A0AAV6J6H8</accession>